<feature type="repeat" description="TPR" evidence="1">
    <location>
        <begin position="248"/>
        <end position="281"/>
    </location>
</feature>
<dbReference type="InterPro" id="IPR019734">
    <property type="entry name" value="TPR_rpt"/>
</dbReference>
<dbReference type="RefSeq" id="WP_301202434.1">
    <property type="nucleotide sequence ID" value="NZ_JAPDPI010000071.1"/>
</dbReference>
<keyword evidence="3" id="KW-1185">Reference proteome</keyword>
<reference evidence="2" key="1">
    <citation type="submission" date="2022-10" db="EMBL/GenBank/DDBJ databases">
        <authorList>
            <person name="Yu W.X."/>
        </authorList>
    </citation>
    <scope>NUCLEOTIDE SEQUENCE</scope>
    <source>
        <strain evidence="2">D04</strain>
    </source>
</reference>
<dbReference type="SUPFAM" id="SSF48452">
    <property type="entry name" value="TPR-like"/>
    <property type="match status" value="1"/>
</dbReference>
<gene>
    <name evidence="2" type="ORF">OM074_20075</name>
</gene>
<organism evidence="2 3">
    <name type="scientific">Plebeiibacterium marinum</name>
    <dbReference type="NCBI Taxonomy" id="2992111"/>
    <lineage>
        <taxon>Bacteria</taxon>
        <taxon>Pseudomonadati</taxon>
        <taxon>Bacteroidota</taxon>
        <taxon>Bacteroidia</taxon>
        <taxon>Marinilabiliales</taxon>
        <taxon>Marinilabiliaceae</taxon>
        <taxon>Plebeiibacterium</taxon>
    </lineage>
</organism>
<evidence type="ECO:0000313" key="3">
    <source>
        <dbReference type="Proteomes" id="UP001207408"/>
    </source>
</evidence>
<evidence type="ECO:0000256" key="1">
    <source>
        <dbReference type="PROSITE-ProRule" id="PRU00339"/>
    </source>
</evidence>
<dbReference type="EMBL" id="JAPDPI010000071">
    <property type="protein sequence ID" value="MCW3807932.1"/>
    <property type="molecule type" value="Genomic_DNA"/>
</dbReference>
<protein>
    <submittedName>
        <fullName evidence="2">Tetratricopeptide repeat protein</fullName>
    </submittedName>
</protein>
<evidence type="ECO:0000313" key="2">
    <source>
        <dbReference type="EMBL" id="MCW3807932.1"/>
    </source>
</evidence>
<keyword evidence="1" id="KW-0802">TPR repeat</keyword>
<dbReference type="PROSITE" id="PS50005">
    <property type="entry name" value="TPR"/>
    <property type="match status" value="1"/>
</dbReference>
<sequence length="296" mass="34832">MRVVYLVVLFWTFVFSLLAKGADNIVISKDFNNDSLVDSLVYDPSSGVSVFSISNINKSENVITSDFIKNIHDFNNLDIENTFVDVNIDEENEITFEIEMTGRGEYYESFCFICNVNNINLIKIESSSINKNDFDGFSQKCQYVPIDPIRIELFDYKLINSIFQDEKKCTNRFLIKRSFEEIYDRVKIKKTIEYPTYDRLAYYLNEYRLSLNTLRQYNDIAYYLEQGESFKESLYILKKIIEKFPNRTVAYINLGDAYWGLKQIDNAKQAYQKYIGLMKADGKESKIPQRILDRIR</sequence>
<name>A0AAE3MJ04_9BACT</name>
<dbReference type="Gene3D" id="1.25.40.10">
    <property type="entry name" value="Tetratricopeptide repeat domain"/>
    <property type="match status" value="1"/>
</dbReference>
<proteinExistence type="predicted"/>
<dbReference type="AlphaFoldDB" id="A0AAE3MJ04"/>
<accession>A0AAE3MJ04</accession>
<dbReference type="InterPro" id="IPR011990">
    <property type="entry name" value="TPR-like_helical_dom_sf"/>
</dbReference>
<dbReference type="Proteomes" id="UP001207408">
    <property type="component" value="Unassembled WGS sequence"/>
</dbReference>
<comment type="caution">
    <text evidence="2">The sequence shown here is derived from an EMBL/GenBank/DDBJ whole genome shotgun (WGS) entry which is preliminary data.</text>
</comment>